<dbReference type="GO" id="GO:0005737">
    <property type="term" value="C:cytoplasm"/>
    <property type="evidence" value="ECO:0007669"/>
    <property type="project" value="TreeGrafter"/>
</dbReference>
<dbReference type="PANTHER" id="PTHR10612:SF34">
    <property type="entry name" value="APOLIPOPROTEIN D"/>
    <property type="match status" value="1"/>
</dbReference>
<dbReference type="RefSeq" id="XP_030384568.1">
    <property type="nucleotide sequence ID" value="XM_030528708.1"/>
</dbReference>
<proteinExistence type="inferred from homology"/>
<evidence type="ECO:0000313" key="3">
    <source>
        <dbReference type="RefSeq" id="XP_030384568.1"/>
    </source>
</evidence>
<comment type="similarity">
    <text evidence="1">Belongs to the calycin superfamily. Lipocalin family.</text>
</comment>
<gene>
    <name evidence="3" type="primary">LOC115631860</name>
</gene>
<feature type="chain" id="PRO_5027204021" evidence="1">
    <location>
        <begin position="22"/>
        <end position="193"/>
    </location>
</feature>
<evidence type="ECO:0000256" key="1">
    <source>
        <dbReference type="PIRNR" id="PIRNR036893"/>
    </source>
</evidence>
<accession>A0A6J2UAR5</accession>
<feature type="signal peptide" evidence="1">
    <location>
        <begin position="1"/>
        <end position="21"/>
    </location>
</feature>
<reference evidence="3" key="1">
    <citation type="submission" date="2025-08" db="UniProtKB">
        <authorList>
            <consortium name="RefSeq"/>
        </authorList>
    </citation>
    <scope>IDENTIFICATION</scope>
    <source>
        <strain evidence="3">11010-0011.00</strain>
        <tissue evidence="3">Whole body</tissue>
    </source>
</reference>
<organism evidence="2 3">
    <name type="scientific">Drosophila lebanonensis</name>
    <name type="common">Fruit fly</name>
    <name type="synonym">Scaptodrosophila lebanonensis</name>
    <dbReference type="NCBI Taxonomy" id="7225"/>
    <lineage>
        <taxon>Eukaryota</taxon>
        <taxon>Metazoa</taxon>
        <taxon>Ecdysozoa</taxon>
        <taxon>Arthropoda</taxon>
        <taxon>Hexapoda</taxon>
        <taxon>Insecta</taxon>
        <taxon>Pterygota</taxon>
        <taxon>Neoptera</taxon>
        <taxon>Endopterygota</taxon>
        <taxon>Diptera</taxon>
        <taxon>Brachycera</taxon>
        <taxon>Muscomorpha</taxon>
        <taxon>Ephydroidea</taxon>
        <taxon>Drosophilidae</taxon>
        <taxon>Scaptodrosophila</taxon>
    </lineage>
</organism>
<dbReference type="Gene3D" id="2.40.128.20">
    <property type="match status" value="1"/>
</dbReference>
<dbReference type="AlphaFoldDB" id="A0A6J2UAR5"/>
<dbReference type="PIRSF" id="PIRSF036893">
    <property type="entry name" value="Lipocalin_ApoD"/>
    <property type="match status" value="1"/>
</dbReference>
<keyword evidence="2" id="KW-1185">Reference proteome</keyword>
<dbReference type="SUPFAM" id="SSF50814">
    <property type="entry name" value="Lipocalins"/>
    <property type="match status" value="1"/>
</dbReference>
<protein>
    <submittedName>
        <fullName evidence="3">Lazarillo protein-like</fullName>
    </submittedName>
</protein>
<dbReference type="OrthoDB" id="565904at2759"/>
<dbReference type="Proteomes" id="UP000504634">
    <property type="component" value="Unplaced"/>
</dbReference>
<name>A0A6J2UAR5_DROLE</name>
<dbReference type="PANTHER" id="PTHR10612">
    <property type="entry name" value="APOLIPOPROTEIN D"/>
    <property type="match status" value="1"/>
</dbReference>
<dbReference type="GO" id="GO:0000302">
    <property type="term" value="P:response to reactive oxygen species"/>
    <property type="evidence" value="ECO:0007669"/>
    <property type="project" value="TreeGrafter"/>
</dbReference>
<dbReference type="GeneID" id="115631860"/>
<evidence type="ECO:0000313" key="2">
    <source>
        <dbReference type="Proteomes" id="UP000504634"/>
    </source>
</evidence>
<dbReference type="InterPro" id="IPR022271">
    <property type="entry name" value="Lipocalin_ApoD"/>
</dbReference>
<dbReference type="GO" id="GO:0006629">
    <property type="term" value="P:lipid metabolic process"/>
    <property type="evidence" value="ECO:0007669"/>
    <property type="project" value="TreeGrafter"/>
</dbReference>
<keyword evidence="1" id="KW-0732">Signal</keyword>
<sequence length="193" mass="22240">MLQFGVLGSIVFLNLFWQVSMLLPLPEPCPKNMTAVGDFNMDRFLGRWYAYSMYPKLSGKMPSCMSIWYNKLEDNTHEVNIIELHDKVEFVKSSRRKIINIQTSGSYDVLGSVHNPDGVQMNILYTDYDSFAIRFMCIDDVNSIFSLQYVMIQFRKRNPTAEEAYAAEHLAKKAGIRLKSMKRVNQQGCPNDT</sequence>
<dbReference type="InterPro" id="IPR012674">
    <property type="entry name" value="Calycin"/>
</dbReference>